<dbReference type="Pfam" id="PF01557">
    <property type="entry name" value="FAA_hydrolase"/>
    <property type="match status" value="1"/>
</dbReference>
<feature type="domain" description="Fumarylacetoacetase-like C-terminal" evidence="1">
    <location>
        <begin position="1"/>
        <end position="37"/>
    </location>
</feature>
<feature type="non-terminal residue" evidence="2">
    <location>
        <position position="1"/>
    </location>
</feature>
<evidence type="ECO:0000313" key="2">
    <source>
        <dbReference type="EMBL" id="GAI67545.1"/>
    </source>
</evidence>
<reference evidence="2" key="1">
    <citation type="journal article" date="2014" name="Front. Microbiol.">
        <title>High frequency of phylogenetically diverse reductive dehalogenase-homologous genes in deep subseafloor sedimentary metagenomes.</title>
        <authorList>
            <person name="Kawai M."/>
            <person name="Futagami T."/>
            <person name="Toyoda A."/>
            <person name="Takaki Y."/>
            <person name="Nishi S."/>
            <person name="Hori S."/>
            <person name="Arai W."/>
            <person name="Tsubouchi T."/>
            <person name="Morono Y."/>
            <person name="Uchiyama I."/>
            <person name="Ito T."/>
            <person name="Fujiyama A."/>
            <person name="Inagaki F."/>
            <person name="Takami H."/>
        </authorList>
    </citation>
    <scope>NUCLEOTIDE SEQUENCE</scope>
    <source>
        <strain evidence="2">Expedition CK06-06</strain>
    </source>
</reference>
<gene>
    <name evidence="2" type="ORF">S12H4_08853</name>
</gene>
<protein>
    <recommendedName>
        <fullName evidence="1">Fumarylacetoacetase-like C-terminal domain-containing protein</fullName>
    </recommendedName>
</protein>
<organism evidence="2">
    <name type="scientific">marine sediment metagenome</name>
    <dbReference type="NCBI Taxonomy" id="412755"/>
    <lineage>
        <taxon>unclassified sequences</taxon>
        <taxon>metagenomes</taxon>
        <taxon>ecological metagenomes</taxon>
    </lineage>
</organism>
<proteinExistence type="predicted"/>
<dbReference type="InterPro" id="IPR011234">
    <property type="entry name" value="Fumarylacetoacetase-like_C"/>
</dbReference>
<comment type="caution">
    <text evidence="2">The sequence shown here is derived from an EMBL/GenBank/DDBJ whole genome shotgun (WGS) entry which is preliminary data.</text>
</comment>
<dbReference type="GO" id="GO:0003824">
    <property type="term" value="F:catalytic activity"/>
    <property type="evidence" value="ECO:0007669"/>
    <property type="project" value="InterPro"/>
</dbReference>
<dbReference type="AlphaFoldDB" id="X1RWI6"/>
<dbReference type="EMBL" id="BARW01003484">
    <property type="protein sequence ID" value="GAI67545.1"/>
    <property type="molecule type" value="Genomic_DNA"/>
</dbReference>
<dbReference type="Gene3D" id="3.90.850.10">
    <property type="entry name" value="Fumarylacetoacetase-like, C-terminal domain"/>
    <property type="match status" value="1"/>
</dbReference>
<name>X1RWI6_9ZZZZ</name>
<dbReference type="SUPFAM" id="SSF56529">
    <property type="entry name" value="FAH"/>
    <property type="match status" value="1"/>
</dbReference>
<sequence>TGTPAGVGVFMKQKKMLKPGDTVTCEIENIGKLENKIISE</sequence>
<evidence type="ECO:0000259" key="1">
    <source>
        <dbReference type="Pfam" id="PF01557"/>
    </source>
</evidence>
<accession>X1RWI6</accession>
<dbReference type="InterPro" id="IPR036663">
    <property type="entry name" value="Fumarylacetoacetase_C_sf"/>
</dbReference>